<dbReference type="CDD" id="cd02181">
    <property type="entry name" value="GH16_fungal_Lam16A_glucanase"/>
    <property type="match status" value="1"/>
</dbReference>
<dbReference type="GO" id="GO:0009251">
    <property type="term" value="P:glucan catabolic process"/>
    <property type="evidence" value="ECO:0007669"/>
    <property type="project" value="TreeGrafter"/>
</dbReference>
<keyword evidence="8" id="KW-0449">Lipoprotein</keyword>
<dbReference type="Gene3D" id="2.60.120.200">
    <property type="match status" value="1"/>
</dbReference>
<dbReference type="GeneID" id="31000266"/>
<evidence type="ECO:0000313" key="12">
    <source>
        <dbReference type="EMBL" id="OKL64211.1"/>
    </source>
</evidence>
<dbReference type="Proteomes" id="UP000214365">
    <property type="component" value="Unassembled WGS sequence"/>
</dbReference>
<keyword evidence="5" id="KW-1003">Cell membrane</keyword>
<dbReference type="GO" id="GO:0098552">
    <property type="term" value="C:side of membrane"/>
    <property type="evidence" value="ECO:0007669"/>
    <property type="project" value="UniProtKB-KW"/>
</dbReference>
<dbReference type="OrthoDB" id="192832at2759"/>
<comment type="catalytic activity">
    <reaction evidence="1">
        <text>Endohydrolysis of (1-&gt;3)- or (1-&gt;4)-linkages in beta-D-glucans when the glucose residue whose reducing group is involved in the linkage to be hydrolyzed is itself substituted at C-3.</text>
        <dbReference type="EC" id="3.2.1.6"/>
    </reaction>
</comment>
<comment type="subcellular location">
    <subcellularLocation>
        <location evidence="2">Cell membrane</location>
        <topology evidence="2">Lipid-anchor</topology>
        <topology evidence="2">GPI-anchor</topology>
    </subcellularLocation>
</comment>
<comment type="caution">
    <text evidence="12">The sequence shown here is derived from an EMBL/GenBank/DDBJ whole genome shotgun (WGS) entry which is preliminary data.</text>
</comment>
<dbReference type="PANTHER" id="PTHR10963:SF42">
    <property type="entry name" value="PUTATIVE (AFU_ORTHOLOGUE AFUA_5G02280)-RELATED"/>
    <property type="match status" value="1"/>
</dbReference>
<accession>A0A225ARK2</accession>
<keyword evidence="9" id="KW-0326">Glycosidase</keyword>
<evidence type="ECO:0000256" key="9">
    <source>
        <dbReference type="ARBA" id="ARBA00023295"/>
    </source>
</evidence>
<feature type="transmembrane region" description="Helical" evidence="10">
    <location>
        <begin position="64"/>
        <end position="85"/>
    </location>
</feature>
<dbReference type="GO" id="GO:0005886">
    <property type="term" value="C:plasma membrane"/>
    <property type="evidence" value="ECO:0007669"/>
    <property type="project" value="UniProtKB-SubCell"/>
</dbReference>
<dbReference type="PROSITE" id="PS51762">
    <property type="entry name" value="GH16_2"/>
    <property type="match status" value="1"/>
</dbReference>
<protein>
    <recommendedName>
        <fullName evidence="4">endo-1,3(4)-beta-glucanase</fullName>
        <ecNumber evidence="4">3.2.1.6</ecNumber>
    </recommendedName>
</protein>
<feature type="domain" description="GH16" evidence="11">
    <location>
        <begin position="91"/>
        <end position="355"/>
    </location>
</feature>
<evidence type="ECO:0000256" key="3">
    <source>
        <dbReference type="ARBA" id="ARBA00006865"/>
    </source>
</evidence>
<dbReference type="EMBL" id="LFMY01000001">
    <property type="protein sequence ID" value="OKL64211.1"/>
    <property type="molecule type" value="Genomic_DNA"/>
</dbReference>
<evidence type="ECO:0000256" key="4">
    <source>
        <dbReference type="ARBA" id="ARBA00012599"/>
    </source>
</evidence>
<keyword evidence="6" id="KW-0336">GPI-anchor</keyword>
<evidence type="ECO:0000256" key="1">
    <source>
        <dbReference type="ARBA" id="ARBA00000124"/>
    </source>
</evidence>
<name>A0A225ARK2_TALAT</name>
<evidence type="ECO:0000313" key="13">
    <source>
        <dbReference type="Proteomes" id="UP000214365"/>
    </source>
</evidence>
<evidence type="ECO:0000259" key="11">
    <source>
        <dbReference type="PROSITE" id="PS51762"/>
    </source>
</evidence>
<evidence type="ECO:0000256" key="10">
    <source>
        <dbReference type="SAM" id="Phobius"/>
    </source>
</evidence>
<keyword evidence="10" id="KW-1133">Transmembrane helix</keyword>
<evidence type="ECO:0000256" key="6">
    <source>
        <dbReference type="ARBA" id="ARBA00022622"/>
    </source>
</evidence>
<keyword evidence="13" id="KW-1185">Reference proteome</keyword>
<evidence type="ECO:0000256" key="8">
    <source>
        <dbReference type="ARBA" id="ARBA00023288"/>
    </source>
</evidence>
<dbReference type="InterPro" id="IPR000757">
    <property type="entry name" value="Beta-glucanase-like"/>
</dbReference>
<evidence type="ECO:0000256" key="5">
    <source>
        <dbReference type="ARBA" id="ARBA00022475"/>
    </source>
</evidence>
<dbReference type="Pfam" id="PF26113">
    <property type="entry name" value="GH16_XgeA"/>
    <property type="match status" value="1"/>
</dbReference>
<dbReference type="FunFam" id="2.60.120.200:FF:000114">
    <property type="entry name" value="Probable endo-1,3(4)-beta-glucanase NFIA_089530"/>
    <property type="match status" value="1"/>
</dbReference>
<dbReference type="RefSeq" id="XP_020124332.1">
    <property type="nucleotide sequence ID" value="XM_020260326.1"/>
</dbReference>
<dbReference type="GO" id="GO:0052861">
    <property type="term" value="F:endo-1,3(4)-beta-glucanase activity"/>
    <property type="evidence" value="ECO:0007669"/>
    <property type="project" value="UniProtKB-EC"/>
</dbReference>
<reference evidence="12 13" key="1">
    <citation type="submission" date="2015-06" db="EMBL/GenBank/DDBJ databases">
        <title>Talaromyces atroroseus IBT 11181 draft genome.</title>
        <authorList>
            <person name="Rasmussen K.B."/>
            <person name="Rasmussen S."/>
            <person name="Petersen B."/>
            <person name="Sicheritz-Ponten T."/>
            <person name="Mortensen U.H."/>
            <person name="Thrane U."/>
        </authorList>
    </citation>
    <scope>NUCLEOTIDE SEQUENCE [LARGE SCALE GENOMIC DNA]</scope>
    <source>
        <strain evidence="12 13">IBT 11181</strain>
    </source>
</reference>
<sequence>MAYDAYQGRETQYPKTTTEFALVDQSPFADTNVSATYGAPSQQARPIARFSRFDPRGWSNRTKLIAAGVIAVVIIAIIVGAYEGWKANRYPDYSALTYSLKDTFEGEKFFDNFWFWSDADPTGGFVIYIPKANAAYTNLTYATSDSAIMRVDTQYHNTIGGRNSVRIQSNNTYNDGLFIFDILHTPFGCGTWPALWLSDTSNWPTNGEIDVLEATNNGTWGNSMTLHTTNDCSMSVKRKETGTVTSTNCYNGTNGNEGCGVKGSDASFGPEFNKNGGGVYATELRDAGIRVWWFPRSSVPSDITSGSPDPSTWGEAVADFPSTDCSISSHFKNQSIIANIDLCGSLAAATKYYDTQAECPSNCTSYVAENPSAFTDAYWEFKSFKVYQAS</sequence>
<dbReference type="AlphaFoldDB" id="A0A225ARK2"/>
<keyword evidence="10" id="KW-0812">Transmembrane</keyword>
<gene>
    <name evidence="12" type="ORF">UA08_00511</name>
</gene>
<evidence type="ECO:0000256" key="7">
    <source>
        <dbReference type="ARBA" id="ARBA00022801"/>
    </source>
</evidence>
<organism evidence="12 13">
    <name type="scientific">Talaromyces atroroseus</name>
    <dbReference type="NCBI Taxonomy" id="1441469"/>
    <lineage>
        <taxon>Eukaryota</taxon>
        <taxon>Fungi</taxon>
        <taxon>Dikarya</taxon>
        <taxon>Ascomycota</taxon>
        <taxon>Pezizomycotina</taxon>
        <taxon>Eurotiomycetes</taxon>
        <taxon>Eurotiomycetidae</taxon>
        <taxon>Eurotiales</taxon>
        <taxon>Trichocomaceae</taxon>
        <taxon>Talaromyces</taxon>
        <taxon>Talaromyces sect. Trachyspermi</taxon>
    </lineage>
</organism>
<dbReference type="EC" id="3.2.1.6" evidence="4"/>
<keyword evidence="7" id="KW-0378">Hydrolase</keyword>
<dbReference type="InterPro" id="IPR013320">
    <property type="entry name" value="ConA-like_dom_sf"/>
</dbReference>
<dbReference type="STRING" id="1441469.A0A225ARK2"/>
<dbReference type="SUPFAM" id="SSF49899">
    <property type="entry name" value="Concanavalin A-like lectins/glucanases"/>
    <property type="match status" value="1"/>
</dbReference>
<keyword evidence="6" id="KW-0325">Glycoprotein</keyword>
<comment type="similarity">
    <text evidence="3">Belongs to the glycosyl hydrolase 16 family.</text>
</comment>
<dbReference type="InterPro" id="IPR050546">
    <property type="entry name" value="Glycosyl_Hydrlase_16"/>
</dbReference>
<proteinExistence type="inferred from homology"/>
<evidence type="ECO:0000256" key="2">
    <source>
        <dbReference type="ARBA" id="ARBA00004609"/>
    </source>
</evidence>
<dbReference type="PANTHER" id="PTHR10963">
    <property type="entry name" value="GLYCOSYL HYDROLASE-RELATED"/>
    <property type="match status" value="1"/>
</dbReference>
<keyword evidence="10" id="KW-0472">Membrane</keyword>